<dbReference type="Gene3D" id="3.40.50.1820">
    <property type="entry name" value="alpha/beta hydrolase"/>
    <property type="match status" value="1"/>
</dbReference>
<organism evidence="2 3">
    <name type="scientific">Bondarzewia mesenterica</name>
    <dbReference type="NCBI Taxonomy" id="1095465"/>
    <lineage>
        <taxon>Eukaryota</taxon>
        <taxon>Fungi</taxon>
        <taxon>Dikarya</taxon>
        <taxon>Basidiomycota</taxon>
        <taxon>Agaricomycotina</taxon>
        <taxon>Agaricomycetes</taxon>
        <taxon>Russulales</taxon>
        <taxon>Bondarzewiaceae</taxon>
        <taxon>Bondarzewia</taxon>
    </lineage>
</organism>
<comment type="caution">
    <text evidence="2">The sequence shown here is derived from an EMBL/GenBank/DDBJ whole genome shotgun (WGS) entry which is preliminary data.</text>
</comment>
<feature type="domain" description="AB hydrolase-1" evidence="1">
    <location>
        <begin position="50"/>
        <end position="287"/>
    </location>
</feature>
<gene>
    <name evidence="2" type="ORF">EW146_g1664</name>
</gene>
<dbReference type="InterPro" id="IPR050266">
    <property type="entry name" value="AB_hydrolase_sf"/>
</dbReference>
<evidence type="ECO:0000259" key="1">
    <source>
        <dbReference type="Pfam" id="PF00561"/>
    </source>
</evidence>
<dbReference type="OrthoDB" id="19657at2759"/>
<protein>
    <recommendedName>
        <fullName evidence="1">AB hydrolase-1 domain-containing protein</fullName>
    </recommendedName>
</protein>
<dbReference type="EMBL" id="SGPL01000043">
    <property type="protein sequence ID" value="THH19519.1"/>
    <property type="molecule type" value="Genomic_DNA"/>
</dbReference>
<dbReference type="InterPro" id="IPR029058">
    <property type="entry name" value="AB_hydrolase_fold"/>
</dbReference>
<sequence>MPFIDLLCPIVGEMVMHYTISTPTNPSATTVDTNIPTILFLHPVYIAQQIFHPQFLDPILRRFNLIALDSRCHGASTGAVHKNFSRKEAADDIYQLLKVLDLPACHVVGLSMGACIGLSLAIDHPEKVLSLCMMSPLPLEEPEDVAGGREEIYRYWFEAFADPEQIDESELTDAVYGAVQLGFNNAKSGIIDSLAKSAVSQNRKNWDTPHLQAFYEVSVGFFTNRHPHRRERLAKINCPILMIHCGGDIAYPIAYATELRDSLADAGLDVELKSVPDACHFGNVTHPELINRILHDWVVAESTGKEQPGPVPASVVSPFQELLGDCSSDSDGTDDSDYEY</sequence>
<name>A0A4S4M370_9AGAM</name>
<proteinExistence type="predicted"/>
<evidence type="ECO:0000313" key="2">
    <source>
        <dbReference type="EMBL" id="THH19519.1"/>
    </source>
</evidence>
<keyword evidence="3" id="KW-1185">Reference proteome</keyword>
<dbReference type="InterPro" id="IPR000073">
    <property type="entry name" value="AB_hydrolase_1"/>
</dbReference>
<dbReference type="SUPFAM" id="SSF53474">
    <property type="entry name" value="alpha/beta-Hydrolases"/>
    <property type="match status" value="1"/>
</dbReference>
<accession>A0A4S4M370</accession>
<dbReference type="Pfam" id="PF00561">
    <property type="entry name" value="Abhydrolase_1"/>
    <property type="match status" value="1"/>
</dbReference>
<dbReference type="PANTHER" id="PTHR43798">
    <property type="entry name" value="MONOACYLGLYCEROL LIPASE"/>
    <property type="match status" value="1"/>
</dbReference>
<reference evidence="2 3" key="1">
    <citation type="submission" date="2019-02" db="EMBL/GenBank/DDBJ databases">
        <title>Genome sequencing of the rare red list fungi Bondarzewia mesenterica.</title>
        <authorList>
            <person name="Buettner E."/>
            <person name="Kellner H."/>
        </authorList>
    </citation>
    <scope>NUCLEOTIDE SEQUENCE [LARGE SCALE GENOMIC DNA]</scope>
    <source>
        <strain evidence="2 3">DSM 108281</strain>
    </source>
</reference>
<dbReference type="AlphaFoldDB" id="A0A4S4M370"/>
<dbReference type="Proteomes" id="UP000310158">
    <property type="component" value="Unassembled WGS sequence"/>
</dbReference>
<evidence type="ECO:0000313" key="3">
    <source>
        <dbReference type="Proteomes" id="UP000310158"/>
    </source>
</evidence>